<dbReference type="Pfam" id="PF00512">
    <property type="entry name" value="HisKA"/>
    <property type="match status" value="1"/>
</dbReference>
<accession>A0ABV6NIQ7</accession>
<dbReference type="Proteomes" id="UP001589833">
    <property type="component" value="Unassembled WGS sequence"/>
</dbReference>
<name>A0ABV6NIQ7_9BACI</name>
<feature type="domain" description="Histidine kinase" evidence="15">
    <location>
        <begin position="242"/>
        <end position="452"/>
    </location>
</feature>
<evidence type="ECO:0000259" key="16">
    <source>
        <dbReference type="PROSITE" id="PS50885"/>
    </source>
</evidence>
<dbReference type="SUPFAM" id="SSF55874">
    <property type="entry name" value="ATPase domain of HSP90 chaperone/DNA topoisomerase II/histidine kinase"/>
    <property type="match status" value="1"/>
</dbReference>
<dbReference type="InterPro" id="IPR036890">
    <property type="entry name" value="HATPase_C_sf"/>
</dbReference>
<keyword evidence="11 14" id="KW-1133">Transmembrane helix</keyword>
<dbReference type="PROSITE" id="PS50885">
    <property type="entry name" value="HAMP"/>
    <property type="match status" value="1"/>
</dbReference>
<evidence type="ECO:0000313" key="18">
    <source>
        <dbReference type="Proteomes" id="UP001589833"/>
    </source>
</evidence>
<keyword evidence="5" id="KW-0597">Phosphoprotein</keyword>
<protein>
    <recommendedName>
        <fullName evidence="3">histidine kinase</fullName>
        <ecNumber evidence="3">2.7.13.3</ecNumber>
    </recommendedName>
</protein>
<evidence type="ECO:0000256" key="7">
    <source>
        <dbReference type="ARBA" id="ARBA00022692"/>
    </source>
</evidence>
<dbReference type="PRINTS" id="PR00344">
    <property type="entry name" value="BCTRLSENSOR"/>
</dbReference>
<dbReference type="InterPro" id="IPR003594">
    <property type="entry name" value="HATPase_dom"/>
</dbReference>
<dbReference type="Pfam" id="PF02518">
    <property type="entry name" value="HATPase_c"/>
    <property type="match status" value="1"/>
</dbReference>
<evidence type="ECO:0000256" key="5">
    <source>
        <dbReference type="ARBA" id="ARBA00022553"/>
    </source>
</evidence>
<evidence type="ECO:0000313" key="17">
    <source>
        <dbReference type="EMBL" id="MFC0560650.1"/>
    </source>
</evidence>
<dbReference type="CDD" id="cd00075">
    <property type="entry name" value="HATPase"/>
    <property type="match status" value="1"/>
</dbReference>
<dbReference type="InterPro" id="IPR050398">
    <property type="entry name" value="HssS/ArlS-like"/>
</dbReference>
<comment type="subcellular location">
    <subcellularLocation>
        <location evidence="2">Cell membrane</location>
        <topology evidence="2">Multi-pass membrane protein</topology>
    </subcellularLocation>
</comment>
<dbReference type="SMART" id="SM00304">
    <property type="entry name" value="HAMP"/>
    <property type="match status" value="1"/>
</dbReference>
<dbReference type="EMBL" id="JBHLTR010000031">
    <property type="protein sequence ID" value="MFC0560650.1"/>
    <property type="molecule type" value="Genomic_DNA"/>
</dbReference>
<keyword evidence="13 14" id="KW-0472">Membrane</keyword>
<evidence type="ECO:0000256" key="14">
    <source>
        <dbReference type="SAM" id="Phobius"/>
    </source>
</evidence>
<comment type="catalytic activity">
    <reaction evidence="1">
        <text>ATP + protein L-histidine = ADP + protein N-phospho-L-histidine.</text>
        <dbReference type="EC" id="2.7.13.3"/>
    </reaction>
</comment>
<proteinExistence type="predicted"/>
<organism evidence="17 18">
    <name type="scientific">Halalkalibacter alkalisediminis</name>
    <dbReference type="NCBI Taxonomy" id="935616"/>
    <lineage>
        <taxon>Bacteria</taxon>
        <taxon>Bacillati</taxon>
        <taxon>Bacillota</taxon>
        <taxon>Bacilli</taxon>
        <taxon>Bacillales</taxon>
        <taxon>Bacillaceae</taxon>
        <taxon>Halalkalibacter</taxon>
    </lineage>
</organism>
<dbReference type="SUPFAM" id="SSF47384">
    <property type="entry name" value="Homodimeric domain of signal transducing histidine kinase"/>
    <property type="match status" value="1"/>
</dbReference>
<keyword evidence="8" id="KW-0547">Nucleotide-binding</keyword>
<dbReference type="InterPro" id="IPR005467">
    <property type="entry name" value="His_kinase_dom"/>
</dbReference>
<keyword evidence="9 17" id="KW-0418">Kinase</keyword>
<dbReference type="EC" id="2.7.13.3" evidence="3"/>
<dbReference type="SMART" id="SM00387">
    <property type="entry name" value="HATPase_c"/>
    <property type="match status" value="1"/>
</dbReference>
<evidence type="ECO:0000256" key="6">
    <source>
        <dbReference type="ARBA" id="ARBA00022679"/>
    </source>
</evidence>
<dbReference type="PANTHER" id="PTHR45528">
    <property type="entry name" value="SENSOR HISTIDINE KINASE CPXA"/>
    <property type="match status" value="1"/>
</dbReference>
<dbReference type="CDD" id="cd00082">
    <property type="entry name" value="HisKA"/>
    <property type="match status" value="1"/>
</dbReference>
<keyword evidence="10" id="KW-0067">ATP-binding</keyword>
<gene>
    <name evidence="17" type="ORF">ACFFH4_16815</name>
</gene>
<dbReference type="RefSeq" id="WP_273844083.1">
    <property type="nucleotide sequence ID" value="NZ_JAQQWT010000008.1"/>
</dbReference>
<dbReference type="PANTHER" id="PTHR45528:SF1">
    <property type="entry name" value="SENSOR HISTIDINE KINASE CPXA"/>
    <property type="match status" value="1"/>
</dbReference>
<dbReference type="Gene3D" id="3.30.565.10">
    <property type="entry name" value="Histidine kinase-like ATPase, C-terminal domain"/>
    <property type="match status" value="1"/>
</dbReference>
<evidence type="ECO:0000256" key="10">
    <source>
        <dbReference type="ARBA" id="ARBA00022840"/>
    </source>
</evidence>
<evidence type="ECO:0000256" key="12">
    <source>
        <dbReference type="ARBA" id="ARBA00023012"/>
    </source>
</evidence>
<evidence type="ECO:0000256" key="11">
    <source>
        <dbReference type="ARBA" id="ARBA00022989"/>
    </source>
</evidence>
<dbReference type="InterPro" id="IPR004358">
    <property type="entry name" value="Sig_transdc_His_kin-like_C"/>
</dbReference>
<evidence type="ECO:0000256" key="8">
    <source>
        <dbReference type="ARBA" id="ARBA00022741"/>
    </source>
</evidence>
<dbReference type="Gene3D" id="6.10.340.10">
    <property type="match status" value="1"/>
</dbReference>
<keyword evidence="7 14" id="KW-0812">Transmembrane</keyword>
<evidence type="ECO:0000256" key="2">
    <source>
        <dbReference type="ARBA" id="ARBA00004651"/>
    </source>
</evidence>
<reference evidence="17 18" key="1">
    <citation type="submission" date="2024-09" db="EMBL/GenBank/DDBJ databases">
        <authorList>
            <person name="Sun Q."/>
            <person name="Mori K."/>
        </authorList>
    </citation>
    <scope>NUCLEOTIDE SEQUENCE [LARGE SCALE GENOMIC DNA]</scope>
    <source>
        <strain evidence="17 18">NCAIM B.02301</strain>
    </source>
</reference>
<dbReference type="PROSITE" id="PS50109">
    <property type="entry name" value="HIS_KIN"/>
    <property type="match status" value="1"/>
</dbReference>
<keyword evidence="6" id="KW-0808">Transferase</keyword>
<dbReference type="SMART" id="SM00388">
    <property type="entry name" value="HisKA"/>
    <property type="match status" value="1"/>
</dbReference>
<keyword evidence="12" id="KW-0902">Two-component regulatory system</keyword>
<dbReference type="Gene3D" id="1.10.287.130">
    <property type="match status" value="1"/>
</dbReference>
<keyword evidence="18" id="KW-1185">Reference proteome</keyword>
<evidence type="ECO:0000256" key="1">
    <source>
        <dbReference type="ARBA" id="ARBA00000085"/>
    </source>
</evidence>
<evidence type="ECO:0000259" key="15">
    <source>
        <dbReference type="PROSITE" id="PS50109"/>
    </source>
</evidence>
<feature type="transmembrane region" description="Helical" evidence="14">
    <location>
        <begin position="161"/>
        <end position="180"/>
    </location>
</feature>
<evidence type="ECO:0000256" key="13">
    <source>
        <dbReference type="ARBA" id="ARBA00023136"/>
    </source>
</evidence>
<sequence>MKIHFQLWLIFSSTFIVVCLALYFVVSTSYEQRLKAGYEHVSITQGSSILGQLVGTYPYSPNRSTGYLQTYNGQLNSRLIMLDEDKNVYSDSFGQLQPNTTLNLAILAQDTVPVSLFSKTDAFGYVQHTLIPFQTGEHEGYLLMIQEANGLYSELKSFQTWMVQALLIAVFAFFFLSYFISTWFSKPIRQIIVHLKNITPQQRTFSLKRKRRDEIKELIDAIEKMVGELKQYDERQRRFLSTSSHELKTPLTTMQLILENLPYVRESEENHREFVQDLSFQVEKMKQMVEQLLQINRQWDKPLEQEALFAEDIEQHLRQSFQHLADAKQITIEFELDPIQLSVDRASFLLGVDNLVSNAIRYSPIGQNVTVSLKQENDQSKISVCDQGIGISPTDLPHIFEPFYRSNEATAWNQEGTGLGLPIVKQMVERHKGRIEIDTAPNQGTCVHLLIP</sequence>
<dbReference type="InterPro" id="IPR003661">
    <property type="entry name" value="HisK_dim/P_dom"/>
</dbReference>
<dbReference type="CDD" id="cd06225">
    <property type="entry name" value="HAMP"/>
    <property type="match status" value="1"/>
</dbReference>
<dbReference type="SUPFAM" id="SSF158472">
    <property type="entry name" value="HAMP domain-like"/>
    <property type="match status" value="1"/>
</dbReference>
<dbReference type="InterPro" id="IPR003660">
    <property type="entry name" value="HAMP_dom"/>
</dbReference>
<evidence type="ECO:0000256" key="4">
    <source>
        <dbReference type="ARBA" id="ARBA00022475"/>
    </source>
</evidence>
<evidence type="ECO:0000256" key="3">
    <source>
        <dbReference type="ARBA" id="ARBA00012438"/>
    </source>
</evidence>
<dbReference type="GO" id="GO:0016301">
    <property type="term" value="F:kinase activity"/>
    <property type="evidence" value="ECO:0007669"/>
    <property type="project" value="UniProtKB-KW"/>
</dbReference>
<feature type="domain" description="HAMP" evidence="16">
    <location>
        <begin position="182"/>
        <end position="234"/>
    </location>
</feature>
<feature type="transmembrane region" description="Helical" evidence="14">
    <location>
        <begin position="7"/>
        <end position="26"/>
    </location>
</feature>
<comment type="caution">
    <text evidence="17">The sequence shown here is derived from an EMBL/GenBank/DDBJ whole genome shotgun (WGS) entry which is preliminary data.</text>
</comment>
<keyword evidence="4" id="KW-1003">Cell membrane</keyword>
<dbReference type="InterPro" id="IPR036097">
    <property type="entry name" value="HisK_dim/P_sf"/>
</dbReference>
<evidence type="ECO:0000256" key="9">
    <source>
        <dbReference type="ARBA" id="ARBA00022777"/>
    </source>
</evidence>